<sequence length="338" mass="39348">MEIEEIRQSINELSESDSKSFLLNIVLQVKMMQKSKDSPEEILENLNSVFDRLDEVSQSKGQLEENYTTVHLVCGESPAGSLRSGLGGRNKIIAFPDFFAVGPIWQLHKEVGRKNRHEWLKDHLNYSDDYLEREYENKFSKTLTEIERIGEDTPIVIWTAENANEQTGLLYFLYLLKEKANEIFVINTTLAYQKLFNMSDSGVLDIHTGEISGEQLRKIYEEKLSAPLTEADRKRYEREWLALSESRAIVRLWEDNKINTVTEDYFDDFIVKTARDIHSKQKEKDFIKSARLIGEVYGTFNHIGDAFLEYRVRSLIYKGVFEIKGIPKAMRYYSVKLK</sequence>
<feature type="domain" description="DUF3658" evidence="2">
    <location>
        <begin position="224"/>
        <end position="333"/>
    </location>
</feature>
<dbReference type="Pfam" id="PF08874">
    <property type="entry name" value="DUF1835"/>
    <property type="match status" value="1"/>
</dbReference>
<evidence type="ECO:0000259" key="2">
    <source>
        <dbReference type="Pfam" id="PF12395"/>
    </source>
</evidence>
<feature type="domain" description="DUF1835" evidence="1">
    <location>
        <begin position="70"/>
        <end position="188"/>
    </location>
</feature>
<evidence type="ECO:0000313" key="3">
    <source>
        <dbReference type="EMBL" id="MFD1607412.1"/>
    </source>
</evidence>
<keyword evidence="4" id="KW-1185">Reference proteome</keyword>
<organism evidence="3 4">
    <name type="scientific">Oceanobacillus luteolus</name>
    <dbReference type="NCBI Taxonomy" id="1274358"/>
    <lineage>
        <taxon>Bacteria</taxon>
        <taxon>Bacillati</taxon>
        <taxon>Bacillota</taxon>
        <taxon>Bacilli</taxon>
        <taxon>Bacillales</taxon>
        <taxon>Bacillaceae</taxon>
        <taxon>Oceanobacillus</taxon>
    </lineage>
</organism>
<protein>
    <submittedName>
        <fullName evidence="3">DUF1835 domain-containing protein</fullName>
    </submittedName>
</protein>
<dbReference type="InterPro" id="IPR014973">
    <property type="entry name" value="DUF1835"/>
</dbReference>
<dbReference type="InterPro" id="IPR022123">
    <property type="entry name" value="DUF3658"/>
</dbReference>
<dbReference type="EMBL" id="JBHUDE010000035">
    <property type="protein sequence ID" value="MFD1607412.1"/>
    <property type="molecule type" value="Genomic_DNA"/>
</dbReference>
<evidence type="ECO:0000313" key="4">
    <source>
        <dbReference type="Proteomes" id="UP001597221"/>
    </source>
</evidence>
<name>A0ABW4HQR7_9BACI</name>
<accession>A0ABW4HQR7</accession>
<comment type="caution">
    <text evidence="3">The sequence shown here is derived from an EMBL/GenBank/DDBJ whole genome shotgun (WGS) entry which is preliminary data.</text>
</comment>
<proteinExistence type="predicted"/>
<dbReference type="Pfam" id="PF12395">
    <property type="entry name" value="DUF3658"/>
    <property type="match status" value="1"/>
</dbReference>
<evidence type="ECO:0000259" key="1">
    <source>
        <dbReference type="Pfam" id="PF08874"/>
    </source>
</evidence>
<dbReference type="Proteomes" id="UP001597221">
    <property type="component" value="Unassembled WGS sequence"/>
</dbReference>
<reference evidence="4" key="1">
    <citation type="journal article" date="2019" name="Int. J. Syst. Evol. Microbiol.">
        <title>The Global Catalogue of Microorganisms (GCM) 10K type strain sequencing project: providing services to taxonomists for standard genome sequencing and annotation.</title>
        <authorList>
            <consortium name="The Broad Institute Genomics Platform"/>
            <consortium name="The Broad Institute Genome Sequencing Center for Infectious Disease"/>
            <person name="Wu L."/>
            <person name="Ma J."/>
        </authorList>
    </citation>
    <scope>NUCLEOTIDE SEQUENCE [LARGE SCALE GENOMIC DNA]</scope>
    <source>
        <strain evidence="4">CGMCC 1.12376</strain>
    </source>
</reference>
<dbReference type="RefSeq" id="WP_379596755.1">
    <property type="nucleotide sequence ID" value="NZ_JBHUDE010000035.1"/>
</dbReference>
<gene>
    <name evidence="3" type="ORF">ACFSBH_07090</name>
</gene>